<proteinExistence type="predicted"/>
<dbReference type="PANTHER" id="PTHR43155">
    <property type="entry name" value="CYCLIC DI-GMP PHOSPHODIESTERASE PA4108-RELATED"/>
    <property type="match status" value="1"/>
</dbReference>
<sequence length="434" mass="48646">MNIEKEQISVKFLKIGMYVCKLDRSWLDTPFPFQGFYIRSNNEVSDLKAFCEFVYIDVVKGKSLVSDPEISKPSPLLRKKQPGSKYRGRIKPFVVKHNYYKEALKPIKSEFKPAHNLLADLNGAIEETSFNLRVGKGLNIKKTKQIASQVVNSVIRNPNTLVWLTQLQEKGQYIYGHSLRSAILSAVFGRHLGIKEEALEVLVAGVLLADIGKTKISRKMLNKSGEFTAAERKVFESHVELGVEMLAKDRALDHNILTIAETHHERFDGSGYPYGLVGDEIPAFGQIAGIVDTFDAMTSKKPYGAVYTSSHAMEWLFKQRNKLFSSKLVDEFIQAIGLYPAGSVVQLSDGSTALVLSHNKQKRLKPEVLLIRNNQDQKLDNPKFIDLSKKAIFSNKERPCITGALNADKIEIDVDGIINSFNSKNIVRKLMAAS</sequence>
<dbReference type="InterPro" id="IPR006675">
    <property type="entry name" value="HDIG_dom"/>
</dbReference>
<dbReference type="InterPro" id="IPR003607">
    <property type="entry name" value="HD/PDEase_dom"/>
</dbReference>
<dbReference type="CDD" id="cd00077">
    <property type="entry name" value="HDc"/>
    <property type="match status" value="1"/>
</dbReference>
<dbReference type="Pfam" id="PF11871">
    <property type="entry name" value="DUF3391"/>
    <property type="match status" value="1"/>
</dbReference>
<name>A0A3B0VVE8_9ZZZZ</name>
<dbReference type="AlphaFoldDB" id="A0A3B0VVE8"/>
<dbReference type="InterPro" id="IPR021812">
    <property type="entry name" value="DUF3391"/>
</dbReference>
<dbReference type="Gene3D" id="1.10.3210.10">
    <property type="entry name" value="Hypothetical protein af1432"/>
    <property type="match status" value="1"/>
</dbReference>
<dbReference type="NCBIfam" id="TIGR00277">
    <property type="entry name" value="HDIG"/>
    <property type="match status" value="1"/>
</dbReference>
<dbReference type="EMBL" id="UOFA01000082">
    <property type="protein sequence ID" value="VAW44123.1"/>
    <property type="molecule type" value="Genomic_DNA"/>
</dbReference>
<dbReference type="PROSITE" id="PS51832">
    <property type="entry name" value="HD_GYP"/>
    <property type="match status" value="1"/>
</dbReference>
<dbReference type="SUPFAM" id="SSF109604">
    <property type="entry name" value="HD-domain/PDEase-like"/>
    <property type="match status" value="1"/>
</dbReference>
<accession>A0A3B0VVE8</accession>
<evidence type="ECO:0000259" key="1">
    <source>
        <dbReference type="PROSITE" id="PS51832"/>
    </source>
</evidence>
<feature type="domain" description="HD-GYP" evidence="1">
    <location>
        <begin position="152"/>
        <end position="348"/>
    </location>
</feature>
<dbReference type="PANTHER" id="PTHR43155:SF2">
    <property type="entry name" value="CYCLIC DI-GMP PHOSPHODIESTERASE PA4108"/>
    <property type="match status" value="1"/>
</dbReference>
<gene>
    <name evidence="2" type="ORF">MNBD_GAMMA02-1635</name>
</gene>
<protein>
    <recommendedName>
        <fullName evidence="1">HD-GYP domain-containing protein</fullName>
    </recommendedName>
</protein>
<organism evidence="2">
    <name type="scientific">hydrothermal vent metagenome</name>
    <dbReference type="NCBI Taxonomy" id="652676"/>
    <lineage>
        <taxon>unclassified sequences</taxon>
        <taxon>metagenomes</taxon>
        <taxon>ecological metagenomes</taxon>
    </lineage>
</organism>
<evidence type="ECO:0000313" key="2">
    <source>
        <dbReference type="EMBL" id="VAW44123.1"/>
    </source>
</evidence>
<reference evidence="2" key="1">
    <citation type="submission" date="2018-06" db="EMBL/GenBank/DDBJ databases">
        <authorList>
            <person name="Zhirakovskaya E."/>
        </authorList>
    </citation>
    <scope>NUCLEOTIDE SEQUENCE</scope>
</reference>
<dbReference type="InterPro" id="IPR037522">
    <property type="entry name" value="HD_GYP_dom"/>
</dbReference>
<dbReference type="SMART" id="SM00471">
    <property type="entry name" value="HDc"/>
    <property type="match status" value="1"/>
</dbReference>
<dbReference type="Pfam" id="PF13487">
    <property type="entry name" value="HD_5"/>
    <property type="match status" value="1"/>
</dbReference>